<dbReference type="InterPro" id="IPR050955">
    <property type="entry name" value="Plant_Biomass_Hydrol_Est"/>
</dbReference>
<evidence type="ECO:0000256" key="2">
    <source>
        <dbReference type="SAM" id="Phobius"/>
    </source>
</evidence>
<keyword evidence="4" id="KW-0378">Hydrolase</keyword>
<keyword evidence="2" id="KW-0472">Membrane</keyword>
<dbReference type="Proteomes" id="UP000298058">
    <property type="component" value="Unassembled WGS sequence"/>
</dbReference>
<evidence type="ECO:0000256" key="1">
    <source>
        <dbReference type="ARBA" id="ARBA00022729"/>
    </source>
</evidence>
<dbReference type="GO" id="GO:0006508">
    <property type="term" value="P:proteolysis"/>
    <property type="evidence" value="ECO:0007669"/>
    <property type="project" value="InterPro"/>
</dbReference>
<dbReference type="InterPro" id="IPR029058">
    <property type="entry name" value="AB_hydrolase_fold"/>
</dbReference>
<keyword evidence="1" id="KW-0732">Signal</keyword>
<dbReference type="GO" id="GO:0008236">
    <property type="term" value="F:serine-type peptidase activity"/>
    <property type="evidence" value="ECO:0007669"/>
    <property type="project" value="InterPro"/>
</dbReference>
<dbReference type="PANTHER" id="PTHR43037:SF1">
    <property type="entry name" value="BLL1128 PROTEIN"/>
    <property type="match status" value="1"/>
</dbReference>
<dbReference type="EMBL" id="RQHW01000042">
    <property type="protein sequence ID" value="TGN18945.1"/>
    <property type="molecule type" value="Genomic_DNA"/>
</dbReference>
<keyword evidence="2" id="KW-1133">Transmembrane helix</keyword>
<gene>
    <name evidence="4" type="ORF">EHS15_11040</name>
</gene>
<evidence type="ECO:0000259" key="3">
    <source>
        <dbReference type="Pfam" id="PF00326"/>
    </source>
</evidence>
<dbReference type="PANTHER" id="PTHR43037">
    <property type="entry name" value="UNNAMED PRODUCT-RELATED"/>
    <property type="match status" value="1"/>
</dbReference>
<dbReference type="Gene3D" id="3.40.50.1820">
    <property type="entry name" value="alpha/beta hydrolase"/>
    <property type="match status" value="1"/>
</dbReference>
<keyword evidence="5" id="KW-1185">Reference proteome</keyword>
<protein>
    <submittedName>
        <fullName evidence="4">Alpha/beta hydrolase</fullName>
    </submittedName>
</protein>
<proteinExistence type="predicted"/>
<keyword evidence="2" id="KW-0812">Transmembrane</keyword>
<organism evidence="4 5">
    <name type="scientific">Leptospira idonii</name>
    <dbReference type="NCBI Taxonomy" id="1193500"/>
    <lineage>
        <taxon>Bacteria</taxon>
        <taxon>Pseudomonadati</taxon>
        <taxon>Spirochaetota</taxon>
        <taxon>Spirochaetia</taxon>
        <taxon>Leptospirales</taxon>
        <taxon>Leptospiraceae</taxon>
        <taxon>Leptospira</taxon>
    </lineage>
</organism>
<feature type="transmembrane region" description="Helical" evidence="2">
    <location>
        <begin position="40"/>
        <end position="57"/>
    </location>
</feature>
<dbReference type="AlphaFoldDB" id="A0A4R9LZM3"/>
<reference evidence="4" key="1">
    <citation type="journal article" date="2019" name="PLoS Negl. Trop. Dis.">
        <title>Revisiting the worldwide diversity of Leptospira species in the environment.</title>
        <authorList>
            <person name="Vincent A.T."/>
            <person name="Schiettekatte O."/>
            <person name="Bourhy P."/>
            <person name="Veyrier F.J."/>
            <person name="Picardeau M."/>
        </authorList>
    </citation>
    <scope>NUCLEOTIDE SEQUENCE [LARGE SCALE GENOMIC DNA]</scope>
    <source>
        <strain evidence="4">201300427</strain>
    </source>
</reference>
<feature type="domain" description="Peptidase S9 prolyl oligopeptidase catalytic" evidence="3">
    <location>
        <begin position="126"/>
        <end position="210"/>
    </location>
</feature>
<evidence type="ECO:0000313" key="5">
    <source>
        <dbReference type="Proteomes" id="UP000298058"/>
    </source>
</evidence>
<accession>A0A4R9LZM3</accession>
<name>A0A4R9LZM3_9LEPT</name>
<dbReference type="OrthoDB" id="9767239at2"/>
<comment type="caution">
    <text evidence="4">The sequence shown here is derived from an EMBL/GenBank/DDBJ whole genome shotgun (WGS) entry which is preliminary data.</text>
</comment>
<dbReference type="InterPro" id="IPR001375">
    <property type="entry name" value="Peptidase_S9_cat"/>
</dbReference>
<evidence type="ECO:0000313" key="4">
    <source>
        <dbReference type="EMBL" id="TGN18945.1"/>
    </source>
</evidence>
<dbReference type="SUPFAM" id="SSF53474">
    <property type="entry name" value="alpha/beta-Hydrolases"/>
    <property type="match status" value="1"/>
</dbReference>
<dbReference type="Pfam" id="PF00326">
    <property type="entry name" value="Peptidase_S9"/>
    <property type="match status" value="1"/>
</dbReference>
<sequence>MERIFYDFFLTVLLAFFLFWNIIAANLVGRGEISVKSKVYSIFVLCFLFFFSSDCRLMKRKKTVPATDFITETLELQGKTRSYHIHYPQNKAVVEKKLPLLFVLHGRLGTGRQIMEQSRFNDLADEEGFIVVYPDGYSRSWADGRGNTPADREKINDVLFLETVLQNLIRKGSVDPSRVFMVGHSNGGFMTQRMSVDRSSLFKGTASVAAQLSIAVLKNGEPSSPLSVALFSGTGDPLVPYYGGYVRDGGEIIGAEDTIDRWKKWNRCSDSVVVSEKDTSDDGTSLEIRTYSTCAKGTKVRLYKIKEGGHAWPGQKQNVPFVDMGKPTYELDAAKEVWEFFKSL</sequence>